<keyword evidence="2" id="KW-1185">Reference proteome</keyword>
<reference evidence="1" key="2">
    <citation type="submission" date="2022-01" db="EMBL/GenBank/DDBJ databases">
        <authorList>
            <person name="Yamashiro T."/>
            <person name="Shiraishi A."/>
            <person name="Satake H."/>
            <person name="Nakayama K."/>
        </authorList>
    </citation>
    <scope>NUCLEOTIDE SEQUENCE</scope>
</reference>
<sequence>VIYSKMVLQVADAARGYEEESAKKFEQDRSLTSKSAEIDYFSKLEEYDASNYLAYELRQ</sequence>
<name>A0ABQ5DPS0_9ASTR</name>
<evidence type="ECO:0000313" key="2">
    <source>
        <dbReference type="Proteomes" id="UP001151760"/>
    </source>
</evidence>
<protein>
    <submittedName>
        <fullName evidence="1">Uncharacterized protein</fullName>
    </submittedName>
</protein>
<feature type="non-terminal residue" evidence="1">
    <location>
        <position position="1"/>
    </location>
</feature>
<organism evidence="1 2">
    <name type="scientific">Tanacetum coccineum</name>
    <dbReference type="NCBI Taxonomy" id="301880"/>
    <lineage>
        <taxon>Eukaryota</taxon>
        <taxon>Viridiplantae</taxon>
        <taxon>Streptophyta</taxon>
        <taxon>Embryophyta</taxon>
        <taxon>Tracheophyta</taxon>
        <taxon>Spermatophyta</taxon>
        <taxon>Magnoliopsida</taxon>
        <taxon>eudicotyledons</taxon>
        <taxon>Gunneridae</taxon>
        <taxon>Pentapetalae</taxon>
        <taxon>asterids</taxon>
        <taxon>campanulids</taxon>
        <taxon>Asterales</taxon>
        <taxon>Asteraceae</taxon>
        <taxon>Asteroideae</taxon>
        <taxon>Anthemideae</taxon>
        <taxon>Anthemidinae</taxon>
        <taxon>Tanacetum</taxon>
    </lineage>
</organism>
<reference evidence="1" key="1">
    <citation type="journal article" date="2022" name="Int. J. Mol. Sci.">
        <title>Draft Genome of Tanacetum Coccineum: Genomic Comparison of Closely Related Tanacetum-Family Plants.</title>
        <authorList>
            <person name="Yamashiro T."/>
            <person name="Shiraishi A."/>
            <person name="Nakayama K."/>
            <person name="Satake H."/>
        </authorList>
    </citation>
    <scope>NUCLEOTIDE SEQUENCE</scope>
</reference>
<dbReference type="Proteomes" id="UP001151760">
    <property type="component" value="Unassembled WGS sequence"/>
</dbReference>
<proteinExistence type="predicted"/>
<comment type="caution">
    <text evidence="1">The sequence shown here is derived from an EMBL/GenBank/DDBJ whole genome shotgun (WGS) entry which is preliminary data.</text>
</comment>
<accession>A0ABQ5DPS0</accession>
<evidence type="ECO:0000313" key="1">
    <source>
        <dbReference type="EMBL" id="GJT41044.1"/>
    </source>
</evidence>
<gene>
    <name evidence="1" type="ORF">Tco_0940909</name>
</gene>
<dbReference type="EMBL" id="BQNB010015527">
    <property type="protein sequence ID" value="GJT41044.1"/>
    <property type="molecule type" value="Genomic_DNA"/>
</dbReference>